<dbReference type="Proteomes" id="UP001056268">
    <property type="component" value="Chromosome"/>
</dbReference>
<sequence>MSKTNLYIQLLNYNVCIRQIKGYEPIYKKARIEKSRTVTKYKNVPEYKEIQVKKFNEVKYNEDINSIKITIKNLIFKICDFLALMKTINLEQKQKLPLNLRNKVGSDAKAQCLSDLTKYTGVEVMFKYLNEEWKYLECEAQILSAYEAETIGSN</sequence>
<organism evidence="1 2">
    <name type="scientific">Rickettsia conorii subsp. raoultii</name>
    <dbReference type="NCBI Taxonomy" id="369822"/>
    <lineage>
        <taxon>Bacteria</taxon>
        <taxon>Pseudomonadati</taxon>
        <taxon>Pseudomonadota</taxon>
        <taxon>Alphaproteobacteria</taxon>
        <taxon>Rickettsiales</taxon>
        <taxon>Rickettsiaceae</taxon>
        <taxon>Rickettsieae</taxon>
        <taxon>Rickettsia</taxon>
        <taxon>spotted fever group</taxon>
    </lineage>
</organism>
<protein>
    <recommendedName>
        <fullName evidence="3">Acyl-[acyl-carrier-protein]--UDP-N-acetylglucosamine O-acyltransferase</fullName>
    </recommendedName>
</protein>
<dbReference type="RefSeq" id="WP_250719620.1">
    <property type="nucleotide sequence ID" value="NZ_CP098324.1"/>
</dbReference>
<evidence type="ECO:0000313" key="2">
    <source>
        <dbReference type="Proteomes" id="UP001056268"/>
    </source>
</evidence>
<dbReference type="EMBL" id="CP098324">
    <property type="protein sequence ID" value="URW77421.1"/>
    <property type="molecule type" value="Genomic_DNA"/>
</dbReference>
<accession>A0ABY4U3P3</accession>
<gene>
    <name evidence="1" type="ORF">NBT09_05280</name>
</gene>
<evidence type="ECO:0008006" key="3">
    <source>
        <dbReference type="Google" id="ProtNLM"/>
    </source>
</evidence>
<reference evidence="1" key="1">
    <citation type="submission" date="2022-05" db="EMBL/GenBank/DDBJ databases">
        <title>Tracking Rickettsia raoultii infection dynamics in vivo by bioorthogonal metabolic labeling.</title>
        <authorList>
            <person name="Zhu D.-Y."/>
            <person name="Jia N."/>
            <person name="Li C."/>
            <person name="Zhang M.-Z."/>
            <person name="Liu H.-B."/>
            <person name="Cao W.-C."/>
        </authorList>
    </citation>
    <scope>NUCLEOTIDE SEQUENCE</scope>
    <source>
        <strain evidence="1">BIME</strain>
    </source>
</reference>
<evidence type="ECO:0000313" key="1">
    <source>
        <dbReference type="EMBL" id="URW77421.1"/>
    </source>
</evidence>
<keyword evidence="2" id="KW-1185">Reference proteome</keyword>
<proteinExistence type="predicted"/>
<name>A0ABY4U3P3_RICCR</name>